<keyword evidence="1 2" id="KW-0694">RNA-binding</keyword>
<dbReference type="Proteomes" id="UP000054538">
    <property type="component" value="Unassembled WGS sequence"/>
</dbReference>
<evidence type="ECO:0000313" key="5">
    <source>
        <dbReference type="EMBL" id="KIK94215.1"/>
    </source>
</evidence>
<dbReference type="SMART" id="SM00360">
    <property type="entry name" value="RRM"/>
    <property type="match status" value="1"/>
</dbReference>
<dbReference type="EMBL" id="KN825122">
    <property type="protein sequence ID" value="KIK94215.1"/>
    <property type="molecule type" value="Genomic_DNA"/>
</dbReference>
<reference evidence="5 6" key="1">
    <citation type="submission" date="2014-04" db="EMBL/GenBank/DDBJ databases">
        <authorList>
            <consortium name="DOE Joint Genome Institute"/>
            <person name="Kuo A."/>
            <person name="Kohler A."/>
            <person name="Jargeat P."/>
            <person name="Nagy L.G."/>
            <person name="Floudas D."/>
            <person name="Copeland A."/>
            <person name="Barry K.W."/>
            <person name="Cichocki N."/>
            <person name="Veneault-Fourrey C."/>
            <person name="LaButti K."/>
            <person name="Lindquist E.A."/>
            <person name="Lipzen A."/>
            <person name="Lundell T."/>
            <person name="Morin E."/>
            <person name="Murat C."/>
            <person name="Sun H."/>
            <person name="Tunlid A."/>
            <person name="Henrissat B."/>
            <person name="Grigoriev I.V."/>
            <person name="Hibbett D.S."/>
            <person name="Martin F."/>
            <person name="Nordberg H.P."/>
            <person name="Cantor M.N."/>
            <person name="Hua S.X."/>
        </authorList>
    </citation>
    <scope>NUCLEOTIDE SEQUENCE [LARGE SCALE GENOMIC DNA]</scope>
    <source>
        <strain evidence="5 6">Ve08.2h10</strain>
    </source>
</reference>
<dbReference type="Gene3D" id="3.30.70.330">
    <property type="match status" value="1"/>
</dbReference>
<dbReference type="AlphaFoldDB" id="A0A0D0E7P5"/>
<sequence>MSLNEFLGDNTLGSWADEMDALPTAPSLKTDEDRSSRPGDRFSRRDDFGPSRPDRQFAPPREDLPFPTQPPFTAFVGNLAFDITESELENCFSPHKSKSVKIIKDRDDKPKGFGYIEFADPDALKDALSRTGFNLSGRTIRVSVAEPRFGGLMVEEDTKFSGSWRRDGPLPSLGDSRESSRRRFDGPPGERAPPPPSASDGANDWRSSRPVAKLPESEAPGRRRGPGPSTPEGQISAADREDHWSMGSRFKASPEEPVHGKLGSVRGKFDSAHIRDGLDEGDWRARRAPGGTSPSSSTPPTPQMSRKKLELLPRSSTSSTSPSPLSSPKLASNPSASKANPFGAAKPVDVSSKEREVTSRLEKEREIPKDRGPQPSMSRTSSSQATERGPVHATRAPPSTSPSTSGSPTSSAASANIRPSFSFANAAGAKSGAAKGDDQKESKGDSTVDCITDHVAEIFV</sequence>
<feature type="compositionally biased region" description="Low complexity" evidence="3">
    <location>
        <begin position="393"/>
        <end position="434"/>
    </location>
</feature>
<dbReference type="SUPFAM" id="SSF54928">
    <property type="entry name" value="RNA-binding domain, RBD"/>
    <property type="match status" value="1"/>
</dbReference>
<dbReference type="HOGENOM" id="CLU_030044_1_0_1"/>
<feature type="compositionally biased region" description="Basic and acidic residues" evidence="3">
    <location>
        <begin position="29"/>
        <end position="64"/>
    </location>
</feature>
<keyword evidence="6" id="KW-1185">Reference proteome</keyword>
<feature type="domain" description="RRM" evidence="4">
    <location>
        <begin position="72"/>
        <end position="147"/>
    </location>
</feature>
<feature type="compositionally biased region" description="Basic and acidic residues" evidence="3">
    <location>
        <begin position="435"/>
        <end position="448"/>
    </location>
</feature>
<protein>
    <recommendedName>
        <fullName evidence="4">RRM domain-containing protein</fullName>
    </recommendedName>
</protein>
<dbReference type="PROSITE" id="PS50102">
    <property type="entry name" value="RRM"/>
    <property type="match status" value="1"/>
</dbReference>
<gene>
    <name evidence="5" type="ORF">PAXRUDRAFT_26003</name>
</gene>
<reference evidence="6" key="2">
    <citation type="submission" date="2015-01" db="EMBL/GenBank/DDBJ databases">
        <title>Evolutionary Origins and Diversification of the Mycorrhizal Mutualists.</title>
        <authorList>
            <consortium name="DOE Joint Genome Institute"/>
            <consortium name="Mycorrhizal Genomics Consortium"/>
            <person name="Kohler A."/>
            <person name="Kuo A."/>
            <person name="Nagy L.G."/>
            <person name="Floudas D."/>
            <person name="Copeland A."/>
            <person name="Barry K.W."/>
            <person name="Cichocki N."/>
            <person name="Veneault-Fourrey C."/>
            <person name="LaButti K."/>
            <person name="Lindquist E.A."/>
            <person name="Lipzen A."/>
            <person name="Lundell T."/>
            <person name="Morin E."/>
            <person name="Murat C."/>
            <person name="Riley R."/>
            <person name="Ohm R."/>
            <person name="Sun H."/>
            <person name="Tunlid A."/>
            <person name="Henrissat B."/>
            <person name="Grigoriev I.V."/>
            <person name="Hibbett D.S."/>
            <person name="Martin F."/>
        </authorList>
    </citation>
    <scope>NUCLEOTIDE SEQUENCE [LARGE SCALE GENOMIC DNA]</scope>
    <source>
        <strain evidence="6">Ve08.2h10</strain>
    </source>
</reference>
<dbReference type="GO" id="GO:0003723">
    <property type="term" value="F:RNA binding"/>
    <property type="evidence" value="ECO:0007669"/>
    <property type="project" value="UniProtKB-UniRule"/>
</dbReference>
<accession>A0A0D0E7P5</accession>
<dbReference type="PANTHER" id="PTHR23236">
    <property type="entry name" value="EUKARYOTIC TRANSLATION INITIATION FACTOR 4B/4H"/>
    <property type="match status" value="1"/>
</dbReference>
<evidence type="ECO:0000256" key="1">
    <source>
        <dbReference type="ARBA" id="ARBA00022884"/>
    </source>
</evidence>
<feature type="region of interest" description="Disordered" evidence="3">
    <location>
        <begin position="160"/>
        <end position="448"/>
    </location>
</feature>
<feature type="compositionally biased region" description="Basic and acidic residues" evidence="3">
    <location>
        <begin position="267"/>
        <end position="285"/>
    </location>
</feature>
<evidence type="ECO:0000256" key="2">
    <source>
        <dbReference type="PROSITE-ProRule" id="PRU00176"/>
    </source>
</evidence>
<evidence type="ECO:0000256" key="3">
    <source>
        <dbReference type="SAM" id="MobiDB-lite"/>
    </source>
</evidence>
<proteinExistence type="predicted"/>
<dbReference type="OrthoDB" id="48651at2759"/>
<feature type="compositionally biased region" description="Basic and acidic residues" evidence="3">
    <location>
        <begin position="351"/>
        <end position="372"/>
    </location>
</feature>
<dbReference type="InterPro" id="IPR000504">
    <property type="entry name" value="RRM_dom"/>
</dbReference>
<evidence type="ECO:0000259" key="4">
    <source>
        <dbReference type="PROSITE" id="PS50102"/>
    </source>
</evidence>
<dbReference type="Pfam" id="PF00076">
    <property type="entry name" value="RRM_1"/>
    <property type="match status" value="1"/>
</dbReference>
<dbReference type="InterPro" id="IPR035979">
    <property type="entry name" value="RBD_domain_sf"/>
</dbReference>
<feature type="region of interest" description="Disordered" evidence="3">
    <location>
        <begin position="1"/>
        <end position="68"/>
    </location>
</feature>
<feature type="compositionally biased region" description="Basic and acidic residues" evidence="3">
    <location>
        <begin position="175"/>
        <end position="185"/>
    </location>
</feature>
<feature type="compositionally biased region" description="Polar residues" evidence="3">
    <location>
        <begin position="375"/>
        <end position="386"/>
    </location>
</feature>
<feature type="compositionally biased region" description="Low complexity" evidence="3">
    <location>
        <begin position="315"/>
        <end position="341"/>
    </location>
</feature>
<dbReference type="PANTHER" id="PTHR23236:SF11">
    <property type="entry name" value="EUKARYOTIC TRANSLATION INITIATION FACTOR 4H"/>
    <property type="match status" value="1"/>
</dbReference>
<name>A0A0D0E7P5_9AGAM</name>
<dbReference type="FunCoup" id="A0A0D0E7P5">
    <property type="interactions" value="547"/>
</dbReference>
<dbReference type="STRING" id="930991.A0A0D0E7P5"/>
<dbReference type="InParanoid" id="A0A0D0E7P5"/>
<organism evidence="5 6">
    <name type="scientific">Paxillus rubicundulus Ve08.2h10</name>
    <dbReference type="NCBI Taxonomy" id="930991"/>
    <lineage>
        <taxon>Eukaryota</taxon>
        <taxon>Fungi</taxon>
        <taxon>Dikarya</taxon>
        <taxon>Basidiomycota</taxon>
        <taxon>Agaricomycotina</taxon>
        <taxon>Agaricomycetes</taxon>
        <taxon>Agaricomycetidae</taxon>
        <taxon>Boletales</taxon>
        <taxon>Paxilineae</taxon>
        <taxon>Paxillaceae</taxon>
        <taxon>Paxillus</taxon>
    </lineage>
</organism>
<dbReference type="InterPro" id="IPR012677">
    <property type="entry name" value="Nucleotide-bd_a/b_plait_sf"/>
</dbReference>
<evidence type="ECO:0000313" key="6">
    <source>
        <dbReference type="Proteomes" id="UP000054538"/>
    </source>
</evidence>